<dbReference type="PANTHER" id="PTHR35908">
    <property type="entry name" value="HYPOTHETICAL FUSION PROTEIN"/>
    <property type="match status" value="1"/>
</dbReference>
<accession>A0A919SYL2</accession>
<dbReference type="PANTHER" id="PTHR35908:SF1">
    <property type="entry name" value="CONSERVED PROTEIN"/>
    <property type="match status" value="1"/>
</dbReference>
<gene>
    <name evidence="2" type="ORF">Aco04nite_73160</name>
</gene>
<dbReference type="InterPro" id="IPR029068">
    <property type="entry name" value="Glyas_Bleomycin-R_OHBP_Dase"/>
</dbReference>
<dbReference type="Pfam" id="PF18029">
    <property type="entry name" value="Glyoxalase_6"/>
    <property type="match status" value="1"/>
</dbReference>
<dbReference type="SUPFAM" id="SSF54593">
    <property type="entry name" value="Glyoxalase/Bleomycin resistance protein/Dihydroxybiphenyl dioxygenase"/>
    <property type="match status" value="1"/>
</dbReference>
<dbReference type="AlphaFoldDB" id="A0A919SYL2"/>
<organism evidence="2 3">
    <name type="scientific">Winogradskya consettensis</name>
    <dbReference type="NCBI Taxonomy" id="113560"/>
    <lineage>
        <taxon>Bacteria</taxon>
        <taxon>Bacillati</taxon>
        <taxon>Actinomycetota</taxon>
        <taxon>Actinomycetes</taxon>
        <taxon>Micromonosporales</taxon>
        <taxon>Micromonosporaceae</taxon>
        <taxon>Winogradskya</taxon>
    </lineage>
</organism>
<dbReference type="EMBL" id="BOQP01000044">
    <property type="protein sequence ID" value="GIM80857.1"/>
    <property type="molecule type" value="Genomic_DNA"/>
</dbReference>
<comment type="caution">
    <text evidence="2">The sequence shown here is derived from an EMBL/GenBank/DDBJ whole genome shotgun (WGS) entry which is preliminary data.</text>
</comment>
<dbReference type="CDD" id="cd06587">
    <property type="entry name" value="VOC"/>
    <property type="match status" value="1"/>
</dbReference>
<reference evidence="2" key="1">
    <citation type="submission" date="2021-03" db="EMBL/GenBank/DDBJ databases">
        <title>Whole genome shotgun sequence of Actinoplanes consettensis NBRC 14913.</title>
        <authorList>
            <person name="Komaki H."/>
            <person name="Tamura T."/>
        </authorList>
    </citation>
    <scope>NUCLEOTIDE SEQUENCE</scope>
    <source>
        <strain evidence="2">NBRC 14913</strain>
    </source>
</reference>
<dbReference type="Proteomes" id="UP000680865">
    <property type="component" value="Unassembled WGS sequence"/>
</dbReference>
<evidence type="ECO:0000313" key="3">
    <source>
        <dbReference type="Proteomes" id="UP000680865"/>
    </source>
</evidence>
<feature type="domain" description="Glyoxalase-like" evidence="1">
    <location>
        <begin position="9"/>
        <end position="120"/>
    </location>
</feature>
<name>A0A919SYL2_9ACTN</name>
<dbReference type="Gene3D" id="3.10.180.10">
    <property type="entry name" value="2,3-Dihydroxybiphenyl 1,2-Dioxygenase, domain 1"/>
    <property type="match status" value="1"/>
</dbReference>
<proteinExistence type="predicted"/>
<protein>
    <submittedName>
        <fullName evidence="2">Glyoxalase</fullName>
    </submittedName>
</protein>
<keyword evidence="3" id="KW-1185">Reference proteome</keyword>
<evidence type="ECO:0000259" key="1">
    <source>
        <dbReference type="Pfam" id="PF18029"/>
    </source>
</evidence>
<evidence type="ECO:0000313" key="2">
    <source>
        <dbReference type="EMBL" id="GIM80857.1"/>
    </source>
</evidence>
<sequence>MLVATHWTICFDAAEPQRIAAFWAAALGYTTEPGFDGPDAASIIDPRGAGPAISFLRVPEPKAAKNRLHVDIRPGGDATALRAKAAELVTLGATVVREEHYGEHLGHIVLLDPERNEFCVA</sequence>
<dbReference type="InterPro" id="IPR041581">
    <property type="entry name" value="Glyoxalase_6"/>
</dbReference>